<comment type="similarity">
    <text evidence="2">Belongs to the membrane fusion protein (MFP) (TC 8.A.1) family.</text>
</comment>
<feature type="domain" description="Multidrug resistance protein MdtA-like barrel-sandwich hybrid" evidence="5">
    <location>
        <begin position="82"/>
        <end position="215"/>
    </location>
</feature>
<proteinExistence type="inferred from homology"/>
<name>A0A4R3YUA4_9GAMM</name>
<feature type="domain" description="CusB-like beta-barrel" evidence="6">
    <location>
        <begin position="233"/>
        <end position="303"/>
    </location>
</feature>
<dbReference type="Proteomes" id="UP000295645">
    <property type="component" value="Unassembled WGS sequence"/>
</dbReference>
<organism evidence="8 9">
    <name type="scientific">Luteibacter rhizovicinus</name>
    <dbReference type="NCBI Taxonomy" id="242606"/>
    <lineage>
        <taxon>Bacteria</taxon>
        <taxon>Pseudomonadati</taxon>
        <taxon>Pseudomonadota</taxon>
        <taxon>Gammaproteobacteria</taxon>
        <taxon>Lysobacterales</taxon>
        <taxon>Rhodanobacteraceae</taxon>
        <taxon>Luteibacter</taxon>
    </lineage>
</organism>
<accession>A0A4R3YUA4</accession>
<evidence type="ECO:0000256" key="2">
    <source>
        <dbReference type="ARBA" id="ARBA00009477"/>
    </source>
</evidence>
<evidence type="ECO:0000256" key="1">
    <source>
        <dbReference type="ARBA" id="ARBA00004196"/>
    </source>
</evidence>
<dbReference type="InterPro" id="IPR058625">
    <property type="entry name" value="MdtA-like_BSH"/>
</dbReference>
<dbReference type="Pfam" id="PF25967">
    <property type="entry name" value="RND-MFP_C"/>
    <property type="match status" value="1"/>
</dbReference>
<evidence type="ECO:0000313" key="8">
    <source>
        <dbReference type="EMBL" id="TCV96171.1"/>
    </source>
</evidence>
<evidence type="ECO:0000256" key="3">
    <source>
        <dbReference type="ARBA" id="ARBA00022448"/>
    </source>
</evidence>
<reference evidence="8 9" key="1">
    <citation type="submission" date="2019-03" db="EMBL/GenBank/DDBJ databases">
        <title>Above-ground endophytic microbial communities from plants in different locations in the United States.</title>
        <authorList>
            <person name="Frank C."/>
        </authorList>
    </citation>
    <scope>NUCLEOTIDE SEQUENCE [LARGE SCALE GENOMIC DNA]</scope>
    <source>
        <strain evidence="8 9">LP_13_YM</strain>
    </source>
</reference>
<dbReference type="Pfam" id="PF25917">
    <property type="entry name" value="BSH_RND"/>
    <property type="match status" value="1"/>
</dbReference>
<dbReference type="Pfam" id="PF25954">
    <property type="entry name" value="Beta-barrel_RND_2"/>
    <property type="match status" value="1"/>
</dbReference>
<evidence type="ECO:0000259" key="6">
    <source>
        <dbReference type="Pfam" id="PF25954"/>
    </source>
</evidence>
<dbReference type="NCBIfam" id="TIGR01730">
    <property type="entry name" value="RND_mfp"/>
    <property type="match status" value="1"/>
</dbReference>
<dbReference type="GO" id="GO:1990281">
    <property type="term" value="C:efflux pump complex"/>
    <property type="evidence" value="ECO:0007669"/>
    <property type="project" value="TreeGrafter"/>
</dbReference>
<dbReference type="OrthoDB" id="9806939at2"/>
<feature type="domain" description="Multidrug resistance protein MdtA-like C-terminal permuted SH3" evidence="7">
    <location>
        <begin position="310"/>
        <end position="364"/>
    </location>
</feature>
<dbReference type="PANTHER" id="PTHR30469:SF37">
    <property type="entry name" value="RAGD PROTEIN"/>
    <property type="match status" value="1"/>
</dbReference>
<keyword evidence="3" id="KW-0813">Transport</keyword>
<dbReference type="Gene3D" id="2.40.50.100">
    <property type="match status" value="1"/>
</dbReference>
<keyword evidence="9" id="KW-1185">Reference proteome</keyword>
<dbReference type="InterPro" id="IPR006143">
    <property type="entry name" value="RND_pump_MFP"/>
</dbReference>
<dbReference type="FunFam" id="2.40.30.170:FF:000010">
    <property type="entry name" value="Efflux RND transporter periplasmic adaptor subunit"/>
    <property type="match status" value="1"/>
</dbReference>
<dbReference type="InterPro" id="IPR058624">
    <property type="entry name" value="MdtA-like_HH"/>
</dbReference>
<evidence type="ECO:0000259" key="5">
    <source>
        <dbReference type="Pfam" id="PF25917"/>
    </source>
</evidence>
<dbReference type="InterPro" id="IPR058627">
    <property type="entry name" value="MdtA-like_C"/>
</dbReference>
<feature type="domain" description="Multidrug resistance protein MdtA-like alpha-helical hairpin" evidence="4">
    <location>
        <begin position="120"/>
        <end position="181"/>
    </location>
</feature>
<dbReference type="AlphaFoldDB" id="A0A4R3YUA4"/>
<dbReference type="GO" id="GO:0015562">
    <property type="term" value="F:efflux transmembrane transporter activity"/>
    <property type="evidence" value="ECO:0007669"/>
    <property type="project" value="TreeGrafter"/>
</dbReference>
<evidence type="ECO:0000259" key="4">
    <source>
        <dbReference type="Pfam" id="PF25876"/>
    </source>
</evidence>
<dbReference type="InterPro" id="IPR058792">
    <property type="entry name" value="Beta-barrel_RND_2"/>
</dbReference>
<dbReference type="PANTHER" id="PTHR30469">
    <property type="entry name" value="MULTIDRUG RESISTANCE PROTEIN MDTA"/>
    <property type="match status" value="1"/>
</dbReference>
<comment type="subcellular location">
    <subcellularLocation>
        <location evidence="1">Cell envelope</location>
    </subcellularLocation>
</comment>
<dbReference type="Gene3D" id="2.40.30.170">
    <property type="match status" value="1"/>
</dbReference>
<evidence type="ECO:0000313" key="9">
    <source>
        <dbReference type="Proteomes" id="UP000295645"/>
    </source>
</evidence>
<gene>
    <name evidence="8" type="ORF">EC912_102521</name>
</gene>
<dbReference type="EMBL" id="SMCS01000002">
    <property type="protein sequence ID" value="TCV96171.1"/>
    <property type="molecule type" value="Genomic_DNA"/>
</dbReference>
<evidence type="ECO:0000259" key="7">
    <source>
        <dbReference type="Pfam" id="PF25967"/>
    </source>
</evidence>
<protein>
    <submittedName>
        <fullName evidence="8">RND family efflux transporter MFP subunit</fullName>
    </submittedName>
</protein>
<dbReference type="RefSeq" id="WP_132142375.1">
    <property type="nucleotide sequence ID" value="NZ_SMCS01000002.1"/>
</dbReference>
<comment type="caution">
    <text evidence="8">The sequence shown here is derived from an EMBL/GenBank/DDBJ whole genome shotgun (WGS) entry which is preliminary data.</text>
</comment>
<dbReference type="Gene3D" id="1.10.287.470">
    <property type="entry name" value="Helix hairpin bin"/>
    <property type="match status" value="1"/>
</dbReference>
<dbReference type="SUPFAM" id="SSF111369">
    <property type="entry name" value="HlyD-like secretion proteins"/>
    <property type="match status" value="1"/>
</dbReference>
<dbReference type="Gene3D" id="2.40.420.20">
    <property type="match status" value="1"/>
</dbReference>
<sequence length="392" mass="41227">MSSDSFQSPSPRRRLRLAGIIAAIVVLAIVVAGVATRANDAHKLRKWTDEQSTPTVAIVAPETGDANHSLQLPGRLDAYARAPIYARVSGYLKYWKADIGAKVKSGQLLAEIETPDLDQQLLQARADLASAQANAALAGTTAKRWEAMRDSDSVSKQEVDEKTGDYTAKQALARSGQANVDRIVALKSFTRIVAPFDGVVTARETDVGALINAGGGGQELFVVSDTHMLRMYVNVPQNYAPSIRPGAKATLTVPEYPGKTFTGTVEASANAISATTGTTLVQLAVDNTDGQLLPGSYASVTFDLPTDAGALRVPASALVFDDKGLRIAVVDGQNKVAFKTVTITRDYGKSVELGSGIAAGDRVIESPPDGLADGDTVRIAAPEKAKATHAQA</sequence>
<dbReference type="Pfam" id="PF25876">
    <property type="entry name" value="HH_MFP_RND"/>
    <property type="match status" value="1"/>
</dbReference>